<organism evidence="2 3">
    <name type="scientific">Bacillus cereus VD184</name>
    <dbReference type="NCBI Taxonomy" id="1053242"/>
    <lineage>
        <taxon>Bacteria</taxon>
        <taxon>Bacillati</taxon>
        <taxon>Bacillota</taxon>
        <taxon>Bacilli</taxon>
        <taxon>Bacillales</taxon>
        <taxon>Bacillaceae</taxon>
        <taxon>Bacillus</taxon>
        <taxon>Bacillus cereus group</taxon>
    </lineage>
</organism>
<evidence type="ECO:0000313" key="3">
    <source>
        <dbReference type="Proteomes" id="UP000014028"/>
    </source>
</evidence>
<dbReference type="AlphaFoldDB" id="A0A9W5R0B1"/>
<gene>
    <name evidence="2" type="ORF">IKC_06162</name>
</gene>
<comment type="caution">
    <text evidence="2">The sequence shown here is derived from an EMBL/GenBank/DDBJ whole genome shotgun (WGS) entry which is preliminary data.</text>
</comment>
<dbReference type="Proteomes" id="UP000014028">
    <property type="component" value="Unassembled WGS sequence"/>
</dbReference>
<accession>A0A9W5R0B1</accession>
<reference evidence="2 3" key="1">
    <citation type="submission" date="2012-12" db="EMBL/GenBank/DDBJ databases">
        <title>The Genome Sequence of Bacillus cereus VD184.</title>
        <authorList>
            <consortium name="The Broad Institute Genome Sequencing Platform"/>
            <consortium name="The Broad Institute Genome Sequencing Center for Infectious Disease"/>
            <person name="Feldgarden M."/>
            <person name="Van der Auwera G.A."/>
            <person name="Mahillon J."/>
            <person name="Duprez V."/>
            <person name="Timmery S."/>
            <person name="Mattelet C."/>
            <person name="Dierick K."/>
            <person name="Sun M."/>
            <person name="Yu Z."/>
            <person name="Zhu L."/>
            <person name="Hu X."/>
            <person name="Shank E.B."/>
            <person name="Swiecicka I."/>
            <person name="Hansen B.M."/>
            <person name="Andrup L."/>
            <person name="Walker B."/>
            <person name="Young S.K."/>
            <person name="Zeng Q."/>
            <person name="Gargeya S."/>
            <person name="Fitzgerald M."/>
            <person name="Haas B."/>
            <person name="Abouelleil A."/>
            <person name="Alvarado L."/>
            <person name="Arachchi H.M."/>
            <person name="Berlin A.M."/>
            <person name="Chapman S.B."/>
            <person name="Dewar J."/>
            <person name="Goldberg J."/>
            <person name="Griggs A."/>
            <person name="Gujja S."/>
            <person name="Hansen M."/>
            <person name="Howarth C."/>
            <person name="Imamovic A."/>
            <person name="Larimer J."/>
            <person name="McCowan C."/>
            <person name="Murphy C."/>
            <person name="Neiman D."/>
            <person name="Pearson M."/>
            <person name="Priest M."/>
            <person name="Roberts A."/>
            <person name="Saif S."/>
            <person name="Shea T."/>
            <person name="Sisk P."/>
            <person name="Sykes S."/>
            <person name="Wortman J."/>
            <person name="Nusbaum C."/>
            <person name="Birren B."/>
        </authorList>
    </citation>
    <scope>NUCLEOTIDE SEQUENCE [LARGE SCALE GENOMIC DNA]</scope>
    <source>
        <strain evidence="2 3">VD184</strain>
    </source>
</reference>
<sequence length="76" mass="8611">MKSLVGGKSVKGILPEIEMYELCTLLHKTPSEIKAESYEDITALLLVHNAKNFYESEAQKKGDKKQARKDVANKFR</sequence>
<dbReference type="EMBL" id="AHFK01000113">
    <property type="protein sequence ID" value="EOQ00964.1"/>
    <property type="molecule type" value="Genomic_DNA"/>
</dbReference>
<feature type="region of interest" description="Disordered" evidence="1">
    <location>
        <begin position="57"/>
        <end position="76"/>
    </location>
</feature>
<name>A0A9W5R0B1_BACCE</name>
<protein>
    <submittedName>
        <fullName evidence="2">Uncharacterized protein</fullName>
    </submittedName>
</protein>
<evidence type="ECO:0000313" key="2">
    <source>
        <dbReference type="EMBL" id="EOQ00964.1"/>
    </source>
</evidence>
<proteinExistence type="predicted"/>
<evidence type="ECO:0000256" key="1">
    <source>
        <dbReference type="SAM" id="MobiDB-lite"/>
    </source>
</evidence>